<evidence type="ECO:0000256" key="11">
    <source>
        <dbReference type="HAMAP-Rule" id="MF_01013"/>
    </source>
</evidence>
<reference evidence="14" key="1">
    <citation type="submission" date="2011-10" db="EMBL/GenBank/DDBJ databases">
        <title>The complete genome of chromosome of Thermovirga lienii DSM 17291.</title>
        <authorList>
            <consortium name="US DOE Joint Genome Institute (JGI-PGF)"/>
            <person name="Lucas S."/>
            <person name="Copeland A."/>
            <person name="Lapidus A."/>
            <person name="Glavina del Rio T."/>
            <person name="Dalin E."/>
            <person name="Tice H."/>
            <person name="Bruce D."/>
            <person name="Goodwin L."/>
            <person name="Pitluck S."/>
            <person name="Peters L."/>
            <person name="Mikhailova N."/>
            <person name="Saunders E."/>
            <person name="Kyrpides N."/>
            <person name="Mavromatis K."/>
            <person name="Ivanova N."/>
            <person name="Last F.I."/>
            <person name="Brettin T."/>
            <person name="Detter J.C."/>
            <person name="Han C."/>
            <person name="Larimer F."/>
            <person name="Land M."/>
            <person name="Hauser L."/>
            <person name="Markowitz V."/>
            <person name="Cheng J.-F."/>
            <person name="Hugenholtz P."/>
            <person name="Woyke T."/>
            <person name="Wu D."/>
            <person name="Spring S."/>
            <person name="Schroeder M."/>
            <person name="Brambilla E.-M."/>
            <person name="Klenk H.-P."/>
            <person name="Eisen J.A."/>
        </authorList>
    </citation>
    <scope>NUCLEOTIDE SEQUENCE [LARGE SCALE GENOMIC DNA]</scope>
    <source>
        <strain evidence="14">ATCC BAA-1197 / DSM 17291 / Cas60314</strain>
    </source>
</reference>
<dbReference type="eggNOG" id="COG0107">
    <property type="taxonomic scope" value="Bacteria"/>
</dbReference>
<gene>
    <name evidence="11" type="primary">hisF</name>
    <name evidence="13" type="ordered locus">Tlie_0830</name>
</gene>
<comment type="pathway">
    <text evidence="2 11">Amino-acid biosynthesis; L-histidine biosynthesis; L-histidine from 5-phospho-alpha-D-ribose 1-diphosphate: step 5/9.</text>
</comment>
<dbReference type="InterPro" id="IPR006062">
    <property type="entry name" value="His_biosynth"/>
</dbReference>
<comment type="subcellular location">
    <subcellularLocation>
        <location evidence="1 11">Cytoplasm</location>
    </subcellularLocation>
</comment>
<evidence type="ECO:0000256" key="8">
    <source>
        <dbReference type="ARBA" id="ARBA00023239"/>
    </source>
</evidence>
<sequence length="263" mass="28625">MLTKRIIPCLDVKNGRTVKGINFKELKDAGDPAEMALAYMNEGADEIVFLDISASNERRKTMSQWVERAAERIFIPFTVGGGISSVEEAKFIISLGADKISLNTSAVKDPNLIKECSDLLGSQAVVLAVDAAFNQEKKRYEVFVQGGTTPTDLDAINWIKKGVSMGCGEILLTSIDRDGTQQGYDLRLINEAANAVQVPIIASGGAGSKEDFLYAIQAGADGVLAASVFHYGQINIKELKKYLKSKGIPIREEDLYEFPNRKG</sequence>
<evidence type="ECO:0000256" key="9">
    <source>
        <dbReference type="ARBA" id="ARBA00025475"/>
    </source>
</evidence>
<dbReference type="Proteomes" id="UP000005868">
    <property type="component" value="Chromosome"/>
</dbReference>
<keyword evidence="8 11" id="KW-0456">Lyase</keyword>
<evidence type="ECO:0000256" key="12">
    <source>
        <dbReference type="RuleBase" id="RU003657"/>
    </source>
</evidence>
<evidence type="ECO:0000256" key="1">
    <source>
        <dbReference type="ARBA" id="ARBA00004496"/>
    </source>
</evidence>
<dbReference type="PANTHER" id="PTHR21235">
    <property type="entry name" value="IMIDAZOLE GLYCEROL PHOSPHATE SYNTHASE SUBUNIT HISF/H IGP SYNTHASE SUBUNIT HISF/H"/>
    <property type="match status" value="1"/>
</dbReference>
<keyword evidence="5 11" id="KW-0963">Cytoplasm</keyword>
<feature type="active site" evidence="11">
    <location>
        <position position="11"/>
    </location>
</feature>
<dbReference type="KEGG" id="tli:Tlie_0830"/>
<accession>G7V9L3</accession>
<dbReference type="PANTHER" id="PTHR21235:SF2">
    <property type="entry name" value="IMIDAZOLE GLYCEROL PHOSPHATE SYNTHASE HISHF"/>
    <property type="match status" value="1"/>
</dbReference>
<dbReference type="HOGENOM" id="CLU_048577_4_0_0"/>
<comment type="catalytic activity">
    <reaction evidence="10 11">
        <text>5-[(5-phospho-1-deoxy-D-ribulos-1-ylimino)methylamino]-1-(5-phospho-beta-D-ribosyl)imidazole-4-carboxamide + L-glutamine = D-erythro-1-(imidazol-4-yl)glycerol 3-phosphate + 5-amino-1-(5-phospho-beta-D-ribosyl)imidazole-4-carboxamide + L-glutamate + H(+)</text>
        <dbReference type="Rhea" id="RHEA:24793"/>
        <dbReference type="ChEBI" id="CHEBI:15378"/>
        <dbReference type="ChEBI" id="CHEBI:29985"/>
        <dbReference type="ChEBI" id="CHEBI:58278"/>
        <dbReference type="ChEBI" id="CHEBI:58359"/>
        <dbReference type="ChEBI" id="CHEBI:58475"/>
        <dbReference type="ChEBI" id="CHEBI:58525"/>
        <dbReference type="EC" id="4.3.2.10"/>
    </reaction>
</comment>
<evidence type="ECO:0000256" key="7">
    <source>
        <dbReference type="ARBA" id="ARBA00023102"/>
    </source>
</evidence>
<dbReference type="GO" id="GO:0005737">
    <property type="term" value="C:cytoplasm"/>
    <property type="evidence" value="ECO:0007669"/>
    <property type="project" value="UniProtKB-SubCell"/>
</dbReference>
<dbReference type="CDD" id="cd04731">
    <property type="entry name" value="HisF"/>
    <property type="match status" value="1"/>
</dbReference>
<evidence type="ECO:0000256" key="6">
    <source>
        <dbReference type="ARBA" id="ARBA00022605"/>
    </source>
</evidence>
<keyword evidence="6 11" id="KW-0028">Amino-acid biosynthesis</keyword>
<evidence type="ECO:0000256" key="3">
    <source>
        <dbReference type="ARBA" id="ARBA00009667"/>
    </source>
</evidence>
<dbReference type="InterPro" id="IPR050064">
    <property type="entry name" value="IGPS_HisA/HisF"/>
</dbReference>
<dbReference type="GO" id="GO:0016829">
    <property type="term" value="F:lyase activity"/>
    <property type="evidence" value="ECO:0007669"/>
    <property type="project" value="UniProtKB-KW"/>
</dbReference>
<comment type="subunit">
    <text evidence="4 11">Heterodimer of HisH and HisF.</text>
</comment>
<dbReference type="Gene3D" id="3.20.20.70">
    <property type="entry name" value="Aldolase class I"/>
    <property type="match status" value="1"/>
</dbReference>
<protein>
    <recommendedName>
        <fullName evidence="11">Imidazole glycerol phosphate synthase subunit HisF</fullName>
        <ecNumber evidence="11">4.3.2.10</ecNumber>
    </recommendedName>
    <alternativeName>
        <fullName evidence="11">IGP synthase cyclase subunit</fullName>
    </alternativeName>
    <alternativeName>
        <fullName evidence="11">IGP synthase subunit HisF</fullName>
    </alternativeName>
    <alternativeName>
        <fullName evidence="11">ImGP synthase subunit HisF</fullName>
        <shortName evidence="11">IGPS subunit HisF</shortName>
    </alternativeName>
</protein>
<dbReference type="HAMAP" id="MF_01013">
    <property type="entry name" value="HisF"/>
    <property type="match status" value="1"/>
</dbReference>
<dbReference type="Pfam" id="PF00977">
    <property type="entry name" value="His_biosynth"/>
    <property type="match status" value="1"/>
</dbReference>
<evidence type="ECO:0000256" key="4">
    <source>
        <dbReference type="ARBA" id="ARBA00011152"/>
    </source>
</evidence>
<dbReference type="UniPathway" id="UPA00031">
    <property type="reaction ID" value="UER00010"/>
</dbReference>
<comment type="function">
    <text evidence="9 11">IGPS catalyzes the conversion of PRFAR and glutamine to IGP, AICAR and glutamate. The HisF subunit catalyzes the cyclization activity that produces IGP and AICAR from PRFAR using the ammonia provided by the HisH subunit.</text>
</comment>
<keyword evidence="7 11" id="KW-0368">Histidine biosynthesis</keyword>
<dbReference type="InterPro" id="IPR013785">
    <property type="entry name" value="Aldolase_TIM"/>
</dbReference>
<evidence type="ECO:0000256" key="5">
    <source>
        <dbReference type="ARBA" id="ARBA00022490"/>
    </source>
</evidence>
<dbReference type="STRING" id="580340.Tlie_0830"/>
<dbReference type="GO" id="GO:0000107">
    <property type="term" value="F:imidazoleglycerol-phosphate synthase activity"/>
    <property type="evidence" value="ECO:0007669"/>
    <property type="project" value="UniProtKB-UniRule"/>
</dbReference>
<proteinExistence type="inferred from homology"/>
<dbReference type="GO" id="GO:0000105">
    <property type="term" value="P:L-histidine biosynthetic process"/>
    <property type="evidence" value="ECO:0007669"/>
    <property type="project" value="UniProtKB-UniRule"/>
</dbReference>
<dbReference type="EMBL" id="CP003096">
    <property type="protein sequence ID" value="AER66563.1"/>
    <property type="molecule type" value="Genomic_DNA"/>
</dbReference>
<keyword evidence="14" id="KW-1185">Reference proteome</keyword>
<reference evidence="13 14" key="2">
    <citation type="journal article" date="2012" name="Stand. Genomic Sci.">
        <title>Genome sequence of the moderately thermophilic, amino-acid-degrading and sulfur-reducing bacterium Thermovirga lienii type strain (Cas60314(T)).</title>
        <authorList>
            <person name="Goker M."/>
            <person name="Saunders E."/>
            <person name="Lapidus A."/>
            <person name="Nolan M."/>
            <person name="Lucas S."/>
            <person name="Hammon N."/>
            <person name="Deshpande S."/>
            <person name="Cheng J.F."/>
            <person name="Han C."/>
            <person name="Tapia R."/>
            <person name="Goodwin L.A."/>
            <person name="Pitluck S."/>
            <person name="Liolios K."/>
            <person name="Mavromatis K."/>
            <person name="Pagani I."/>
            <person name="Ivanova N."/>
            <person name="Mikhailova N."/>
            <person name="Pati A."/>
            <person name="Chen A."/>
            <person name="Palaniappan K."/>
            <person name="Land M."/>
            <person name="Chang Y.J."/>
            <person name="Jeffries C.D."/>
            <person name="Brambilla E.M."/>
            <person name="Rohde M."/>
            <person name="Spring S."/>
            <person name="Detter J.C."/>
            <person name="Woyke T."/>
            <person name="Bristow J."/>
            <person name="Eisen J.A."/>
            <person name="Markowitz V."/>
            <person name="Hugenholtz P."/>
            <person name="Kyrpides N.C."/>
            <person name="Klenk H.P."/>
        </authorList>
    </citation>
    <scope>NUCLEOTIDE SEQUENCE [LARGE SCALE GENOMIC DNA]</scope>
    <source>
        <strain evidence="14">ATCC BAA-1197 / DSM 17291 / Cas60314</strain>
    </source>
</reference>
<dbReference type="AlphaFoldDB" id="G7V9L3"/>
<dbReference type="SUPFAM" id="SSF51366">
    <property type="entry name" value="Ribulose-phoshate binding barrel"/>
    <property type="match status" value="1"/>
</dbReference>
<dbReference type="FunFam" id="3.20.20.70:FF:000006">
    <property type="entry name" value="Imidazole glycerol phosphate synthase subunit HisF"/>
    <property type="match status" value="1"/>
</dbReference>
<dbReference type="InterPro" id="IPR004651">
    <property type="entry name" value="HisF"/>
</dbReference>
<feature type="active site" evidence="11">
    <location>
        <position position="130"/>
    </location>
</feature>
<dbReference type="NCBIfam" id="TIGR00735">
    <property type="entry name" value="hisF"/>
    <property type="match status" value="1"/>
</dbReference>
<evidence type="ECO:0000256" key="2">
    <source>
        <dbReference type="ARBA" id="ARBA00005091"/>
    </source>
</evidence>
<dbReference type="EC" id="4.3.2.10" evidence="11"/>
<dbReference type="OrthoDB" id="9781903at2"/>
<evidence type="ECO:0000313" key="13">
    <source>
        <dbReference type="EMBL" id="AER66563.1"/>
    </source>
</evidence>
<organism evidence="13 14">
    <name type="scientific">Thermovirga lienii (strain ATCC BAA-1197 / DSM 17291 / Cas60314)</name>
    <dbReference type="NCBI Taxonomy" id="580340"/>
    <lineage>
        <taxon>Bacteria</taxon>
        <taxon>Thermotogati</taxon>
        <taxon>Synergistota</taxon>
        <taxon>Synergistia</taxon>
        <taxon>Synergistales</taxon>
        <taxon>Thermovirgaceae</taxon>
        <taxon>Thermovirga</taxon>
    </lineage>
</organism>
<evidence type="ECO:0000313" key="14">
    <source>
        <dbReference type="Proteomes" id="UP000005868"/>
    </source>
</evidence>
<comment type="similarity">
    <text evidence="3 11 12">Belongs to the HisA/HisF family.</text>
</comment>
<dbReference type="InterPro" id="IPR011060">
    <property type="entry name" value="RibuloseP-bd_barrel"/>
</dbReference>
<name>G7V9L3_THELD</name>
<evidence type="ECO:0000256" key="10">
    <source>
        <dbReference type="ARBA" id="ARBA00047838"/>
    </source>
</evidence>